<feature type="region of interest" description="Disordered" evidence="15">
    <location>
        <begin position="131"/>
        <end position="166"/>
    </location>
</feature>
<evidence type="ECO:0000256" key="11">
    <source>
        <dbReference type="ARBA" id="ARBA00039503"/>
    </source>
</evidence>
<dbReference type="PROSITE" id="PS50071">
    <property type="entry name" value="HOMEOBOX_2"/>
    <property type="match status" value="1"/>
</dbReference>
<evidence type="ECO:0000256" key="14">
    <source>
        <dbReference type="RuleBase" id="RU000682"/>
    </source>
</evidence>
<proteinExistence type="inferred from homology"/>
<reference evidence="18" key="2">
    <citation type="submission" date="2025-08" db="UniProtKB">
        <authorList>
            <consortium name="Ensembl"/>
        </authorList>
    </citation>
    <scope>IDENTIFICATION</scope>
    <source>
        <strain evidence="18">Isolate ISIS603380</strain>
    </source>
</reference>
<dbReference type="PROSITE" id="PS00027">
    <property type="entry name" value="HOMEOBOX_1"/>
    <property type="match status" value="1"/>
</dbReference>
<protein>
    <recommendedName>
        <fullName evidence="11">Visual system homeobox 1</fullName>
    </recommendedName>
    <alternativeName>
        <fullName evidence="12">Transcription factor VSX1</fullName>
    </alternativeName>
</protein>
<dbReference type="HOGENOM" id="CLU_049243_1_0_1"/>
<dbReference type="FunFam" id="1.10.10.60:FF:000065">
    <property type="entry name" value="Visual system homeobox 1"/>
    <property type="match status" value="1"/>
</dbReference>
<keyword evidence="6 13" id="KW-0238">DNA-binding</keyword>
<dbReference type="CDD" id="cd00086">
    <property type="entry name" value="homeodomain"/>
    <property type="match status" value="1"/>
</dbReference>
<evidence type="ECO:0000256" key="10">
    <source>
        <dbReference type="ARBA" id="ARBA00023305"/>
    </source>
</evidence>
<keyword evidence="9 13" id="KW-0539">Nucleus</keyword>
<dbReference type="InParanoid" id="G3TKP8"/>
<dbReference type="SMART" id="SM00389">
    <property type="entry name" value="HOX"/>
    <property type="match status" value="1"/>
</dbReference>
<reference evidence="18" key="3">
    <citation type="submission" date="2025-09" db="UniProtKB">
        <authorList>
            <consortium name="Ensembl"/>
        </authorList>
    </citation>
    <scope>IDENTIFICATION</scope>
    <source>
        <strain evidence="18">Isolate ISIS603380</strain>
    </source>
</reference>
<dbReference type="PANTHER" id="PTHR24323:SF3">
    <property type="entry name" value="VISUAL SYSTEM HOMEOBOX 1"/>
    <property type="match status" value="1"/>
</dbReference>
<keyword evidence="8" id="KW-0804">Transcription</keyword>
<dbReference type="Ensembl" id="ENSLAFT00000018391.2">
    <property type="protein sequence ID" value="ENSLAFP00000015412.2"/>
    <property type="gene ID" value="ENSLAFG00000018392.2"/>
</dbReference>
<feature type="domain" description="CVC" evidence="17">
    <location>
        <begin position="224"/>
        <end position="277"/>
    </location>
</feature>
<keyword evidence="19" id="KW-1185">Reference proteome</keyword>
<evidence type="ECO:0000256" key="13">
    <source>
        <dbReference type="PROSITE-ProRule" id="PRU00108"/>
    </source>
</evidence>
<comment type="subcellular location">
    <subcellularLocation>
        <location evidence="1 13 14">Nucleus</location>
    </subcellularLocation>
</comment>
<dbReference type="Proteomes" id="UP000007646">
    <property type="component" value="Unassembled WGS sequence"/>
</dbReference>
<dbReference type="PANTHER" id="PTHR24323">
    <property type="entry name" value="CEH-10 HOMEODOMAIN-CONTAINING HOMOLOG"/>
    <property type="match status" value="1"/>
</dbReference>
<evidence type="ECO:0000256" key="4">
    <source>
        <dbReference type="ARBA" id="ARBA00022606"/>
    </source>
</evidence>
<dbReference type="OMA" id="WGSDHLK"/>
<dbReference type="GO" id="GO:0007601">
    <property type="term" value="P:visual perception"/>
    <property type="evidence" value="ECO:0007669"/>
    <property type="project" value="UniProtKB-KW"/>
</dbReference>
<reference evidence="18 19" key="1">
    <citation type="submission" date="2009-06" db="EMBL/GenBank/DDBJ databases">
        <title>The Genome Sequence of Loxodonta africana (African elephant).</title>
        <authorList>
            <person name="Di Palma F."/>
            <person name="Heiman D."/>
            <person name="Young S."/>
            <person name="Johnson J."/>
            <person name="Lander E.S."/>
            <person name="Lindblad-Toh K."/>
        </authorList>
    </citation>
    <scope>NUCLEOTIDE SEQUENCE [LARGE SCALE GENOMIC DNA]</scope>
    <source>
        <strain evidence="18 19">Isolate ISIS603380</strain>
    </source>
</reference>
<feature type="compositionally biased region" description="Low complexity" evidence="15">
    <location>
        <begin position="293"/>
        <end position="308"/>
    </location>
</feature>
<evidence type="ECO:0000256" key="6">
    <source>
        <dbReference type="ARBA" id="ARBA00023125"/>
    </source>
</evidence>
<dbReference type="GO" id="GO:0000981">
    <property type="term" value="F:DNA-binding transcription factor activity, RNA polymerase II-specific"/>
    <property type="evidence" value="ECO:0007669"/>
    <property type="project" value="InterPro"/>
</dbReference>
<dbReference type="AlphaFoldDB" id="G3TKP8"/>
<evidence type="ECO:0000256" key="7">
    <source>
        <dbReference type="ARBA" id="ARBA00023155"/>
    </source>
</evidence>
<dbReference type="GO" id="GO:0042551">
    <property type="term" value="P:neuron maturation"/>
    <property type="evidence" value="ECO:0007669"/>
    <property type="project" value="Ensembl"/>
</dbReference>
<organism evidence="18 19">
    <name type="scientific">Loxodonta africana</name>
    <name type="common">African elephant</name>
    <dbReference type="NCBI Taxonomy" id="9785"/>
    <lineage>
        <taxon>Eukaryota</taxon>
        <taxon>Metazoa</taxon>
        <taxon>Chordata</taxon>
        <taxon>Craniata</taxon>
        <taxon>Vertebrata</taxon>
        <taxon>Euteleostomi</taxon>
        <taxon>Mammalia</taxon>
        <taxon>Eutheria</taxon>
        <taxon>Afrotheria</taxon>
        <taxon>Proboscidea</taxon>
        <taxon>Elephantidae</taxon>
        <taxon>Loxodonta</taxon>
    </lineage>
</organism>
<dbReference type="PROSITE" id="PS51496">
    <property type="entry name" value="CVC"/>
    <property type="match status" value="1"/>
</dbReference>
<evidence type="ECO:0000313" key="18">
    <source>
        <dbReference type="Ensembl" id="ENSLAFP00000015412.2"/>
    </source>
</evidence>
<feature type="domain" description="Homeobox" evidence="16">
    <location>
        <begin position="162"/>
        <end position="222"/>
    </location>
</feature>
<sequence>MTGRDPLSDRRARGRALVPVGVLQGRRPRGFAITDLLGLEVELPPPTVPGRGSGCEGSADPPCPGPGLGSSCLARGALPLGLGLLCGFGAHSPAATRASCLLLADGQFLPPGGPPPAARLLTCSPLSPLHHEKRSEGVSASDEDSLSEDRRDLKVPSAAGKRKKRRHRTVFTAHQLEELEKAFSEAHYPDVYARETLAMKTKLPEDRVQVWFQNRRAKWRKREKCWGGSSVMAEYGLYGAMVRHSLPLPESIINSTTGGLAGSCMPWLLGMHKKSIEMTSKPGSEEKLTGLWGSDPPQGDSSPSQVGPRSSFRKVSPDCNLEDEVMDLSSSTRQETKKEPGVARAGGSSDSTGLEGLRPGEAG</sequence>
<dbReference type="eggNOG" id="KOG0494">
    <property type="taxonomic scope" value="Eukaryota"/>
</dbReference>
<dbReference type="InterPro" id="IPR009057">
    <property type="entry name" value="Homeodomain-like_sf"/>
</dbReference>
<dbReference type="GO" id="GO:0000976">
    <property type="term" value="F:transcription cis-regulatory region binding"/>
    <property type="evidence" value="ECO:0007669"/>
    <property type="project" value="TreeGrafter"/>
</dbReference>
<keyword evidence="3" id="KW-0217">Developmental protein</keyword>
<keyword evidence="5" id="KW-0805">Transcription regulation</keyword>
<accession>G3TKP8</accession>
<evidence type="ECO:0000259" key="16">
    <source>
        <dbReference type="PROSITE" id="PS50071"/>
    </source>
</evidence>
<evidence type="ECO:0000256" key="12">
    <source>
        <dbReference type="ARBA" id="ARBA00041737"/>
    </source>
</evidence>
<dbReference type="GO" id="GO:0005634">
    <property type="term" value="C:nucleus"/>
    <property type="evidence" value="ECO:0007669"/>
    <property type="project" value="UniProtKB-SubCell"/>
</dbReference>
<dbReference type="InterPro" id="IPR023339">
    <property type="entry name" value="CVC"/>
</dbReference>
<dbReference type="InterPro" id="IPR001356">
    <property type="entry name" value="HD"/>
</dbReference>
<dbReference type="SUPFAM" id="SSF46689">
    <property type="entry name" value="Homeodomain-like"/>
    <property type="match status" value="1"/>
</dbReference>
<dbReference type="InterPro" id="IPR051775">
    <property type="entry name" value="Homeobox_domain"/>
</dbReference>
<keyword evidence="10" id="KW-0844">Vision</keyword>
<feature type="DNA-binding region" description="Homeobox" evidence="13">
    <location>
        <begin position="164"/>
        <end position="223"/>
    </location>
</feature>
<evidence type="ECO:0000256" key="3">
    <source>
        <dbReference type="ARBA" id="ARBA00022473"/>
    </source>
</evidence>
<evidence type="ECO:0000256" key="15">
    <source>
        <dbReference type="SAM" id="MobiDB-lite"/>
    </source>
</evidence>
<dbReference type="STRING" id="9785.ENSLAFP00000015412"/>
<dbReference type="Gene3D" id="1.10.10.60">
    <property type="entry name" value="Homeodomain-like"/>
    <property type="match status" value="1"/>
</dbReference>
<keyword evidence="4" id="KW-0716">Sensory transduction</keyword>
<name>G3TKP8_LOXAF</name>
<dbReference type="GO" id="GO:0060040">
    <property type="term" value="P:retinal bipolar neuron differentiation"/>
    <property type="evidence" value="ECO:0007669"/>
    <property type="project" value="Ensembl"/>
</dbReference>
<evidence type="ECO:0000313" key="19">
    <source>
        <dbReference type="Proteomes" id="UP000007646"/>
    </source>
</evidence>
<keyword evidence="7 13" id="KW-0371">Homeobox</keyword>
<evidence type="ECO:0000259" key="17">
    <source>
        <dbReference type="PROSITE" id="PS51496"/>
    </source>
</evidence>
<gene>
    <name evidence="18" type="primary">VSX1</name>
</gene>
<dbReference type="Pfam" id="PF00046">
    <property type="entry name" value="Homeodomain"/>
    <property type="match status" value="1"/>
</dbReference>
<dbReference type="InterPro" id="IPR017970">
    <property type="entry name" value="Homeobox_CS"/>
</dbReference>
<comment type="similarity">
    <text evidence="2">Belongs to the paired homeobox family.</text>
</comment>
<feature type="region of interest" description="Disordered" evidence="15">
    <location>
        <begin position="279"/>
        <end position="363"/>
    </location>
</feature>
<dbReference type="FunCoup" id="G3TKP8">
    <property type="interactions" value="159"/>
</dbReference>
<evidence type="ECO:0000256" key="2">
    <source>
        <dbReference type="ARBA" id="ARBA00005733"/>
    </source>
</evidence>
<evidence type="ECO:0000256" key="8">
    <source>
        <dbReference type="ARBA" id="ARBA00023163"/>
    </source>
</evidence>
<evidence type="ECO:0000256" key="5">
    <source>
        <dbReference type="ARBA" id="ARBA00023015"/>
    </source>
</evidence>
<evidence type="ECO:0000256" key="1">
    <source>
        <dbReference type="ARBA" id="ARBA00004123"/>
    </source>
</evidence>
<evidence type="ECO:0000256" key="9">
    <source>
        <dbReference type="ARBA" id="ARBA00023242"/>
    </source>
</evidence>
<dbReference type="GeneTree" id="ENSGT00940000160793"/>